<accession>A0ABY1LLX3</accession>
<comment type="caution">
    <text evidence="1">The sequence shown here is derived from an EMBL/GenBank/DDBJ whole genome shotgun (WGS) entry which is preliminary data.</text>
</comment>
<name>A0ABY1LLX3_9MICO</name>
<sequence>MKNVFWLIVGIGAGFVVAHEINKTQSGKRFFSELDSRVREFTDTVGDAYKEREAQLRDTAETVVARVEDAAEDLTKP</sequence>
<dbReference type="Proteomes" id="UP000190827">
    <property type="component" value="Unassembled WGS sequence"/>
</dbReference>
<organism evidence="1 2">
    <name type="scientific">Plantibacter cousiniae</name>
    <name type="common">nom. nud.</name>
    <dbReference type="NCBI Taxonomy" id="199709"/>
    <lineage>
        <taxon>Bacteria</taxon>
        <taxon>Bacillati</taxon>
        <taxon>Actinomycetota</taxon>
        <taxon>Actinomycetes</taxon>
        <taxon>Micrococcales</taxon>
        <taxon>Microbacteriaceae</taxon>
        <taxon>Plantibacter</taxon>
    </lineage>
</organism>
<keyword evidence="2" id="KW-1185">Reference proteome</keyword>
<evidence type="ECO:0000313" key="2">
    <source>
        <dbReference type="Proteomes" id="UP000190827"/>
    </source>
</evidence>
<dbReference type="RefSeq" id="WP_064293826.1">
    <property type="nucleotide sequence ID" value="NZ_FUZO01000001.1"/>
</dbReference>
<proteinExistence type="predicted"/>
<evidence type="ECO:0000313" key="1">
    <source>
        <dbReference type="EMBL" id="SKC58947.1"/>
    </source>
</evidence>
<protein>
    <recommendedName>
        <fullName evidence="3">ATPase</fullName>
    </recommendedName>
</protein>
<reference evidence="1 2" key="1">
    <citation type="submission" date="2017-02" db="EMBL/GenBank/DDBJ databases">
        <authorList>
            <person name="Varghese N."/>
            <person name="Submissions S."/>
        </authorList>
    </citation>
    <scope>NUCLEOTIDE SEQUENCE [LARGE SCALE GENOMIC DNA]</scope>
    <source>
        <strain evidence="1 2">VKM Ac-1787</strain>
    </source>
</reference>
<gene>
    <name evidence="1" type="ORF">SAMN06295973_2269</name>
</gene>
<evidence type="ECO:0008006" key="3">
    <source>
        <dbReference type="Google" id="ProtNLM"/>
    </source>
</evidence>
<dbReference type="EMBL" id="FUZO01000001">
    <property type="protein sequence ID" value="SKC58947.1"/>
    <property type="molecule type" value="Genomic_DNA"/>
</dbReference>